<dbReference type="Gene3D" id="2.130.10.130">
    <property type="entry name" value="Integrin alpha, N-terminal"/>
    <property type="match status" value="3"/>
</dbReference>
<dbReference type="SMART" id="SM00191">
    <property type="entry name" value="Int_alpha"/>
    <property type="match status" value="5"/>
</dbReference>
<evidence type="ECO:0000256" key="4">
    <source>
        <dbReference type="ARBA" id="ARBA00023180"/>
    </source>
</evidence>
<dbReference type="EMBL" id="FNVU01000017">
    <property type="protein sequence ID" value="SEG86648.1"/>
    <property type="molecule type" value="Genomic_DNA"/>
</dbReference>
<proteinExistence type="predicted"/>
<evidence type="ECO:0000313" key="6">
    <source>
        <dbReference type="EMBL" id="SEG86648.1"/>
    </source>
</evidence>
<gene>
    <name evidence="6" type="ORF">SAMN05216223_117147</name>
</gene>
<dbReference type="AlphaFoldDB" id="A0A1H6DN51"/>
<dbReference type="Pfam" id="PF13517">
    <property type="entry name" value="FG-GAP_3"/>
    <property type="match status" value="1"/>
</dbReference>
<evidence type="ECO:0000256" key="2">
    <source>
        <dbReference type="ARBA" id="ARBA00022737"/>
    </source>
</evidence>
<keyword evidence="3" id="KW-0378">Hydrolase</keyword>
<dbReference type="InterPro" id="IPR013517">
    <property type="entry name" value="FG-GAP"/>
</dbReference>
<dbReference type="GO" id="GO:0016787">
    <property type="term" value="F:hydrolase activity"/>
    <property type="evidence" value="ECO:0007669"/>
    <property type="project" value="UniProtKB-KW"/>
</dbReference>
<evidence type="ECO:0000256" key="1">
    <source>
        <dbReference type="ARBA" id="ARBA00022729"/>
    </source>
</evidence>
<evidence type="ECO:0000313" key="7">
    <source>
        <dbReference type="Proteomes" id="UP000236754"/>
    </source>
</evidence>
<name>A0A1H6DN51_9ACTN</name>
<evidence type="ECO:0000256" key="3">
    <source>
        <dbReference type="ARBA" id="ARBA00022801"/>
    </source>
</evidence>
<dbReference type="InterPro" id="IPR013519">
    <property type="entry name" value="Int_alpha_beta-p"/>
</dbReference>
<keyword evidence="7" id="KW-1185">Reference proteome</keyword>
<organism evidence="6 7">
    <name type="scientific">Actinacidiphila yanglinensis</name>
    <dbReference type="NCBI Taxonomy" id="310779"/>
    <lineage>
        <taxon>Bacteria</taxon>
        <taxon>Bacillati</taxon>
        <taxon>Actinomycetota</taxon>
        <taxon>Actinomycetes</taxon>
        <taxon>Kitasatosporales</taxon>
        <taxon>Streptomycetaceae</taxon>
        <taxon>Actinacidiphila</taxon>
    </lineage>
</organism>
<dbReference type="InterPro" id="IPR028994">
    <property type="entry name" value="Integrin_alpha_N"/>
</dbReference>
<accession>A0A1H6DN51</accession>
<keyword evidence="4" id="KW-0325">Glycoprotein</keyword>
<dbReference type="Pfam" id="PF01839">
    <property type="entry name" value="FG-GAP"/>
    <property type="match status" value="5"/>
</dbReference>
<reference evidence="6 7" key="1">
    <citation type="submission" date="2016-10" db="EMBL/GenBank/DDBJ databases">
        <authorList>
            <person name="de Groot N.N."/>
        </authorList>
    </citation>
    <scope>NUCLEOTIDE SEQUENCE [LARGE SCALE GENOMIC DNA]</scope>
    <source>
        <strain evidence="6 7">CGMCC 4.2023</strain>
    </source>
</reference>
<dbReference type="PANTHER" id="PTHR23221:SF7">
    <property type="entry name" value="PHOSPHATIDYLINOSITOL-GLYCAN-SPECIFIC PHOSPHOLIPASE D"/>
    <property type="match status" value="1"/>
</dbReference>
<dbReference type="PANTHER" id="PTHR23221">
    <property type="entry name" value="GLYCOSYLPHOSPHATIDYLINOSITOL PHOSPHOLIPASE D"/>
    <property type="match status" value="1"/>
</dbReference>
<protein>
    <submittedName>
        <fullName evidence="6">FG-GAP repeat-containing protein</fullName>
    </submittedName>
</protein>
<keyword evidence="2" id="KW-0677">Repeat</keyword>
<dbReference type="Proteomes" id="UP000236754">
    <property type="component" value="Unassembled WGS sequence"/>
</dbReference>
<dbReference type="SUPFAM" id="SSF69318">
    <property type="entry name" value="Integrin alpha N-terminal domain"/>
    <property type="match status" value="2"/>
</dbReference>
<dbReference type="RefSeq" id="WP_103889255.1">
    <property type="nucleotide sequence ID" value="NZ_FNVU01000017.1"/>
</dbReference>
<feature type="signal peptide" evidence="5">
    <location>
        <begin position="1"/>
        <end position="33"/>
    </location>
</feature>
<feature type="chain" id="PRO_5009296069" evidence="5">
    <location>
        <begin position="34"/>
        <end position="479"/>
    </location>
</feature>
<evidence type="ECO:0000256" key="5">
    <source>
        <dbReference type="SAM" id="SignalP"/>
    </source>
</evidence>
<dbReference type="PROSITE" id="PS51470">
    <property type="entry name" value="FG_GAP"/>
    <property type="match status" value="3"/>
</dbReference>
<sequence length="479" mass="46505">MFRSPPRVIRPSARFLAGALLLCGLGAAPSATAAAAGPADRPAVPFNATQPDFNGDGYPDLVVGAPGAAVAGAARAGYVAVMYGSVDGLSLTHRAVVSRNTAGVPGSPTPYEEFGYAVTSADLDDDGYTDLVVGNAIGPDTRSVILWGGANGLSGASTVPGSIAAAGDFDGDGAVDVALFDTGTASGDEPLGTTAVVWRGPISRAGVPASSYDFGARERIVDIRAVAAGDVNGDGRDDLAVLEFIGDDGYGTALFTAGPSGLDEATVPAGAYPSTSLAIGDVNADGYGDLIVGNAGRGAGQVLVGYGTATGPGPEDQWPAIDQNSPGVPGGNEFGDLFGASVAVGDVDGDGFSDVAVGVPNEALGTAGDKLGAGVVVLLRGGPDGLSGTGAQAFSQDTAGVPGVAEAGDHFGGRVALSDVNGDGRADVAGAAPGEDGGNGAVWSVPGDAKGLVPAAALIVGPKGINAPATGAAFGADLR</sequence>
<dbReference type="OrthoDB" id="344301at2"/>
<keyword evidence="1 5" id="KW-0732">Signal</keyword>